<evidence type="ECO:0000259" key="1">
    <source>
        <dbReference type="SMART" id="SM00849"/>
    </source>
</evidence>
<dbReference type="GO" id="GO:0016787">
    <property type="term" value="F:hydrolase activity"/>
    <property type="evidence" value="ECO:0007669"/>
    <property type="project" value="UniProtKB-KW"/>
</dbReference>
<name>A0A6M0H1F0_9CLOT</name>
<protein>
    <submittedName>
        <fullName evidence="2">MBL fold metallo-hydrolase</fullName>
    </submittedName>
</protein>
<dbReference type="PANTHER" id="PTHR47619">
    <property type="entry name" value="METALLO-HYDROLASE YYCJ-RELATED"/>
    <property type="match status" value="1"/>
</dbReference>
<dbReference type="AlphaFoldDB" id="A0A6M0H1F0"/>
<dbReference type="PANTHER" id="PTHR47619:SF1">
    <property type="entry name" value="EXODEOXYRIBONUCLEASE WALJ"/>
    <property type="match status" value="1"/>
</dbReference>
<comment type="caution">
    <text evidence="2">The sequence shown here is derived from an EMBL/GenBank/DDBJ whole genome shotgun (WGS) entry which is preliminary data.</text>
</comment>
<evidence type="ECO:0000313" key="3">
    <source>
        <dbReference type="Proteomes" id="UP000481872"/>
    </source>
</evidence>
<feature type="domain" description="Metallo-beta-lactamase" evidence="1">
    <location>
        <begin position="11"/>
        <end position="215"/>
    </location>
</feature>
<dbReference type="EMBL" id="JAAGPU010000007">
    <property type="protein sequence ID" value="NEU04337.1"/>
    <property type="molecule type" value="Genomic_DNA"/>
</dbReference>
<keyword evidence="2" id="KW-0378">Hydrolase</keyword>
<keyword evidence="3" id="KW-1185">Reference proteome</keyword>
<dbReference type="Gene3D" id="3.60.15.10">
    <property type="entry name" value="Ribonuclease Z/Hydroxyacylglutathione hydrolase-like"/>
    <property type="match status" value="1"/>
</dbReference>
<accession>A0A6M0H1F0</accession>
<dbReference type="Pfam" id="PF12706">
    <property type="entry name" value="Lactamase_B_2"/>
    <property type="match status" value="1"/>
</dbReference>
<gene>
    <name evidence="2" type="ORF">G3M99_05550</name>
</gene>
<reference evidence="2 3" key="1">
    <citation type="submission" date="2020-02" db="EMBL/GenBank/DDBJ databases">
        <title>Genome assembly of a novel Clostridium senegalense strain.</title>
        <authorList>
            <person name="Gupta T.B."/>
            <person name="Jauregui R."/>
            <person name="Maclean P."/>
            <person name="Nawarathana A."/>
            <person name="Brightwell G."/>
        </authorList>
    </citation>
    <scope>NUCLEOTIDE SEQUENCE [LARGE SCALE GENOMIC DNA]</scope>
    <source>
        <strain evidence="2 3">AGRFS4</strain>
    </source>
</reference>
<proteinExistence type="predicted"/>
<dbReference type="InterPro" id="IPR052533">
    <property type="entry name" value="WalJ/YycJ-like"/>
</dbReference>
<evidence type="ECO:0000313" key="2">
    <source>
        <dbReference type="EMBL" id="NEU04337.1"/>
    </source>
</evidence>
<dbReference type="SUPFAM" id="SSF56281">
    <property type="entry name" value="Metallo-hydrolase/oxidoreductase"/>
    <property type="match status" value="1"/>
</dbReference>
<dbReference type="InterPro" id="IPR001279">
    <property type="entry name" value="Metallo-B-lactamas"/>
</dbReference>
<dbReference type="RefSeq" id="WP_199869496.1">
    <property type="nucleotide sequence ID" value="NZ_JAAGPU010000007.1"/>
</dbReference>
<dbReference type="Proteomes" id="UP000481872">
    <property type="component" value="Unassembled WGS sequence"/>
</dbReference>
<sequence length="261" mass="29150">MIFCPLFSGSSGNSVFVSDGNTRLLIDAGVAGKNIERELTNIGENPSEIDGIFVTHEHIDHIKSVGVLSRKHNIPIYANELTWNAMESKLGKLKMENIKLLDKKYIDIKDMTIENFKIHHDAVDPRGYAFRSKNKVAAVATDLGHFSEEVKNVLKDADVFLLESNHDIEMLKFGPYPYVLKKRILSDIGHLSNEACGNAILDILGDNLKNIYLGHLSKTNNYPQLAYETVISVLKENKVQIGTDVSITMANRDKHSDVICV</sequence>
<dbReference type="SMART" id="SM00849">
    <property type="entry name" value="Lactamase_B"/>
    <property type="match status" value="1"/>
</dbReference>
<dbReference type="InterPro" id="IPR036866">
    <property type="entry name" value="RibonucZ/Hydroxyglut_hydro"/>
</dbReference>
<organism evidence="2 3">
    <name type="scientific">Clostridium senegalense</name>
    <dbReference type="NCBI Taxonomy" id="1465809"/>
    <lineage>
        <taxon>Bacteria</taxon>
        <taxon>Bacillati</taxon>
        <taxon>Bacillota</taxon>
        <taxon>Clostridia</taxon>
        <taxon>Eubacteriales</taxon>
        <taxon>Clostridiaceae</taxon>
        <taxon>Clostridium</taxon>
    </lineage>
</organism>